<evidence type="ECO:0000256" key="1">
    <source>
        <dbReference type="ARBA" id="ARBA00000971"/>
    </source>
</evidence>
<reference evidence="8 9" key="1">
    <citation type="journal article" date="2016" name="Nat. Commun.">
        <title>Thousands of microbial genomes shed light on interconnected biogeochemical processes in an aquifer system.</title>
        <authorList>
            <person name="Anantharaman K."/>
            <person name="Brown C.T."/>
            <person name="Hug L.A."/>
            <person name="Sharon I."/>
            <person name="Castelle C.J."/>
            <person name="Probst A.J."/>
            <person name="Thomas B.C."/>
            <person name="Singh A."/>
            <person name="Wilkins M.J."/>
            <person name="Karaoz U."/>
            <person name="Brodie E.L."/>
            <person name="Williams K.H."/>
            <person name="Hubbard S.S."/>
            <person name="Banfield J.F."/>
        </authorList>
    </citation>
    <scope>NUCLEOTIDE SEQUENCE [LARGE SCALE GENOMIC DNA]</scope>
</reference>
<evidence type="ECO:0000256" key="6">
    <source>
        <dbReference type="RuleBase" id="RU003915"/>
    </source>
</evidence>
<gene>
    <name evidence="8" type="ORF">A2627_01740</name>
</gene>
<dbReference type="PANTHER" id="PTHR43811">
    <property type="entry name" value="FKBP-TYPE PEPTIDYL-PROLYL CIS-TRANS ISOMERASE FKPA"/>
    <property type="match status" value="1"/>
</dbReference>
<name>A0A1F7YFW9_9BACT</name>
<dbReference type="GO" id="GO:0003755">
    <property type="term" value="F:peptidyl-prolyl cis-trans isomerase activity"/>
    <property type="evidence" value="ECO:0007669"/>
    <property type="project" value="UniProtKB-UniRule"/>
</dbReference>
<proteinExistence type="inferred from homology"/>
<protein>
    <recommendedName>
        <fullName evidence="6">Peptidyl-prolyl cis-trans isomerase</fullName>
        <ecNumber evidence="6">5.2.1.8</ecNumber>
    </recommendedName>
</protein>
<dbReference type="InterPro" id="IPR001179">
    <property type="entry name" value="PPIase_FKBP_dom"/>
</dbReference>
<accession>A0A1F7YFW9</accession>
<dbReference type="AlphaFoldDB" id="A0A1F7YFW9"/>
<comment type="catalytic activity">
    <reaction evidence="1 5 6">
        <text>[protein]-peptidylproline (omega=180) = [protein]-peptidylproline (omega=0)</text>
        <dbReference type="Rhea" id="RHEA:16237"/>
        <dbReference type="Rhea" id="RHEA-COMP:10747"/>
        <dbReference type="Rhea" id="RHEA-COMP:10748"/>
        <dbReference type="ChEBI" id="CHEBI:83833"/>
        <dbReference type="ChEBI" id="CHEBI:83834"/>
        <dbReference type="EC" id="5.2.1.8"/>
    </reaction>
</comment>
<dbReference type="EC" id="5.2.1.8" evidence="6"/>
<evidence type="ECO:0000313" key="9">
    <source>
        <dbReference type="Proteomes" id="UP000178851"/>
    </source>
</evidence>
<sequence>MPQESVTITPVSQDNKKEELKIEDIKVGAGNEATTGKKVTVNYKGTLTDGTQFDSSYDRGTPFSFTIGSQEVIEGWDKGVAGMKVGGTRKLTIPPSLGYGARDLGAIPANSTLIFEIELLKVE</sequence>
<dbReference type="Pfam" id="PF00254">
    <property type="entry name" value="FKBP_C"/>
    <property type="match status" value="1"/>
</dbReference>
<feature type="domain" description="PPIase FKBP-type" evidence="7">
    <location>
        <begin position="36"/>
        <end position="123"/>
    </location>
</feature>
<dbReference type="EMBL" id="MGGI01000020">
    <property type="protein sequence ID" value="OGM25779.1"/>
    <property type="molecule type" value="Genomic_DNA"/>
</dbReference>
<dbReference type="Gene3D" id="3.10.50.40">
    <property type="match status" value="1"/>
</dbReference>
<evidence type="ECO:0000256" key="2">
    <source>
        <dbReference type="ARBA" id="ARBA00006577"/>
    </source>
</evidence>
<evidence type="ECO:0000256" key="5">
    <source>
        <dbReference type="PROSITE-ProRule" id="PRU00277"/>
    </source>
</evidence>
<dbReference type="Proteomes" id="UP000178851">
    <property type="component" value="Unassembled WGS sequence"/>
</dbReference>
<dbReference type="PANTHER" id="PTHR43811:SF19">
    <property type="entry name" value="39 KDA FK506-BINDING NUCLEAR PROTEIN"/>
    <property type="match status" value="1"/>
</dbReference>
<evidence type="ECO:0000313" key="8">
    <source>
        <dbReference type="EMBL" id="OGM25779.1"/>
    </source>
</evidence>
<comment type="similarity">
    <text evidence="2 6">Belongs to the FKBP-type PPIase family.</text>
</comment>
<organism evidence="8 9">
    <name type="scientific">Candidatus Woesebacteria bacterium RIFCSPHIGHO2_01_FULL_39_28</name>
    <dbReference type="NCBI Taxonomy" id="1802496"/>
    <lineage>
        <taxon>Bacteria</taxon>
        <taxon>Candidatus Woeseibacteriota</taxon>
    </lineage>
</organism>
<keyword evidence="4 5" id="KW-0413">Isomerase</keyword>
<dbReference type="FunFam" id="3.10.50.40:FF:000006">
    <property type="entry name" value="Peptidyl-prolyl cis-trans isomerase"/>
    <property type="match status" value="1"/>
</dbReference>
<comment type="caution">
    <text evidence="8">The sequence shown here is derived from an EMBL/GenBank/DDBJ whole genome shotgun (WGS) entry which is preliminary data.</text>
</comment>
<evidence type="ECO:0000256" key="3">
    <source>
        <dbReference type="ARBA" id="ARBA00023110"/>
    </source>
</evidence>
<evidence type="ECO:0000259" key="7">
    <source>
        <dbReference type="PROSITE" id="PS50059"/>
    </source>
</evidence>
<keyword evidence="3 5" id="KW-0697">Rotamase</keyword>
<dbReference type="InterPro" id="IPR046357">
    <property type="entry name" value="PPIase_dom_sf"/>
</dbReference>
<evidence type="ECO:0000256" key="4">
    <source>
        <dbReference type="ARBA" id="ARBA00023235"/>
    </source>
</evidence>
<dbReference type="SUPFAM" id="SSF54534">
    <property type="entry name" value="FKBP-like"/>
    <property type="match status" value="1"/>
</dbReference>
<dbReference type="PROSITE" id="PS50059">
    <property type="entry name" value="FKBP_PPIASE"/>
    <property type="match status" value="1"/>
</dbReference>